<evidence type="ECO:0000259" key="2">
    <source>
        <dbReference type="Pfam" id="PF14500"/>
    </source>
</evidence>
<dbReference type="GO" id="GO:0051604">
    <property type="term" value="P:protein maturation"/>
    <property type="evidence" value="ECO:0007669"/>
    <property type="project" value="UniProtKB-UniRule"/>
</dbReference>
<dbReference type="VEuPathDB" id="PiroplasmaDB:TA06585"/>
<dbReference type="PANTHER" id="PTHR12891">
    <property type="entry name" value="DNA REPAIR/TRANSCRIPTION PROTEIN MET18/MMS19"/>
    <property type="match status" value="1"/>
</dbReference>
<feature type="domain" description="MMS19 N-terminal" evidence="2">
    <location>
        <begin position="55"/>
        <end position="306"/>
    </location>
</feature>
<dbReference type="InterPro" id="IPR039920">
    <property type="entry name" value="MMS19"/>
</dbReference>
<dbReference type="EMBL" id="UIVS01000001">
    <property type="protein sequence ID" value="SVP90237.1"/>
    <property type="molecule type" value="Genomic_DNA"/>
</dbReference>
<proteinExistence type="inferred from homology"/>
<evidence type="ECO:0000313" key="3">
    <source>
        <dbReference type="EMBL" id="SVP89096.1"/>
    </source>
</evidence>
<dbReference type="GO" id="GO:0097361">
    <property type="term" value="C:cytosolic [4Fe-4S] assembly targeting complex"/>
    <property type="evidence" value="ECO:0007669"/>
    <property type="project" value="UniProtKB-UniRule"/>
</dbReference>
<reference evidence="3" key="1">
    <citation type="submission" date="2018-07" db="EMBL/GenBank/DDBJ databases">
        <authorList>
            <person name="Quirk P.G."/>
            <person name="Krulwich T.A."/>
        </authorList>
    </citation>
    <scope>NUCLEOTIDE SEQUENCE</scope>
    <source>
        <strain evidence="3">Anand</strain>
    </source>
</reference>
<comment type="similarity">
    <text evidence="1">Belongs to the MET18/MMS19 family.</text>
</comment>
<comment type="function">
    <text evidence="1">Key component of the cytosolic iron-sulfur protein assembly (CIA) complex, a multiprotein complex that mediates the incorporation of iron-sulfur cluster into apoproteins specifically involved in DNA metabolism and genomic integrity. In the CIA complex, MMS19 acts as an adapter between early-acting CIA components and a subset of cellular target iron-sulfur proteins.</text>
</comment>
<protein>
    <recommendedName>
        <fullName evidence="1">MMS19 nucleotide excision repair protein</fullName>
    </recommendedName>
</protein>
<keyword evidence="1" id="KW-0227">DNA damage</keyword>
<evidence type="ECO:0000313" key="4">
    <source>
        <dbReference type="EMBL" id="SVP90237.1"/>
    </source>
</evidence>
<dbReference type="InterPro" id="IPR029240">
    <property type="entry name" value="MMS19_N"/>
</dbReference>
<accession>A0A3B0N1Y7</accession>
<dbReference type="GO" id="GO:0006281">
    <property type="term" value="P:DNA repair"/>
    <property type="evidence" value="ECO:0007669"/>
    <property type="project" value="UniProtKB-UniRule"/>
</dbReference>
<dbReference type="GO" id="GO:0016226">
    <property type="term" value="P:iron-sulfur cluster assembly"/>
    <property type="evidence" value="ECO:0007669"/>
    <property type="project" value="UniProtKB-UniRule"/>
</dbReference>
<sequence>MSNLDTDLDDIVRSYLSTHDIYKQNSYRNSILLSANRSGTTNFIKILNNIYEEGDDPVDRKNVLNLLYEVVSRTEQLFDTKAVLELLLKFLKLTICVQLSLATMRAMIERHSNSEPTFYENVQQFHEVVSHKKISEYPQKCRMDYLFISDYLVDLFISNKIDKINLKLICDEVSGERDPRNILVMFNLISKLSSVARTDEDFEYISRTISVYYPIQFEPPENDTIKITPLQLKKSLLSCFMSSDKLGPYSMEILIDSLYSEFSLSLNYTSVISDTLYFLTACKPVYHQCFNNFVGQLIQIMKIELLDNKFLEPSEPSEPSDMSSELYECGNLDQLNVSKVKEIGSKYYRTWNFVDEKVKLFGEIMRLFVDTIHEANDLIDEFLKLIAGNLYSNNSVGYLVDIMCENPKVHSKVIEFIIVPVLKNINGAETCGVNDVLNILVMFIMPKILINCESQISNSKLIESLLCLIDPEIKSDDKSDFELDTQRNVQYLKLLTLSSCIIDDKIVEKLVPFLLDKIFPSTKNNDLNDQEFEKSPTKDEELYFLECLICLYKCHKKKNVKILRSLNSICSEVTESDDFHKSLSRMSYINRNGRQINILNKMCGLFKSVLEQTGEDLLDQISQNSLEQISHSLEKSSDNLLFQLVVKILIILFKSLECLIGFKMVLDSVNEVDMSDMFISYSSLIPCAFENGCRELVLKLYTKEQLLKDLKNLILLYKDSFYNDEKNIIRVIFLTSSVPRIIKYLNEAVESDLTSINTDVTFINTDFKFINTDFRFLNVYLNKYNKENLKIQLNCGNELFSSGLELMNLESDLICGGYFKDFEKLRSFSYFNGSLLVKYALKRYKFDLTDLISKIKLLDNYRVKNLEYEDLFLLIVPISINRVKPIIKYQLIDIRKTYQDEVSGTDEKLLEFLKNKIKEDTSLVPNYQENLNDISKIELYIVLISIMLNKGEDIEVESINMIIGGINEILSMFKEIKSNNGEQNSMEWELTREYVHWCFDKYLMCLQQLLYGVVSRDSVKETHEYFGDFDNILEELINVYENNQVPFSRILTILITNSVMKISGLEMYTKQKVRTLDNIINLVN</sequence>
<dbReference type="PANTHER" id="PTHR12891:SF0">
    <property type="entry name" value="MMS19 NUCLEOTIDE EXCISION REPAIR PROTEIN HOMOLOG"/>
    <property type="match status" value="1"/>
</dbReference>
<comment type="subcellular location">
    <subcellularLocation>
        <location evidence="1">Nucleus</location>
    </subcellularLocation>
</comment>
<evidence type="ECO:0000256" key="1">
    <source>
        <dbReference type="RuleBase" id="RU367072"/>
    </source>
</evidence>
<dbReference type="AlphaFoldDB" id="A0A3B0N1Y7"/>
<keyword evidence="1" id="KW-0234">DNA repair</keyword>
<dbReference type="GO" id="GO:0005634">
    <property type="term" value="C:nucleus"/>
    <property type="evidence" value="ECO:0007669"/>
    <property type="project" value="UniProtKB-SubCell"/>
</dbReference>
<keyword evidence="1" id="KW-0539">Nucleus</keyword>
<dbReference type="Pfam" id="PF14500">
    <property type="entry name" value="MMS19_N"/>
    <property type="match status" value="1"/>
</dbReference>
<dbReference type="EMBL" id="UIVT01000001">
    <property type="protein sequence ID" value="SVP89096.1"/>
    <property type="molecule type" value="Genomic_DNA"/>
</dbReference>
<gene>
    <name evidence="3" type="ORF">TAT_000094800</name>
    <name evidence="4" type="ORF">TAV_000094200</name>
</gene>
<organism evidence="3">
    <name type="scientific">Theileria annulata</name>
    <dbReference type="NCBI Taxonomy" id="5874"/>
    <lineage>
        <taxon>Eukaryota</taxon>
        <taxon>Sar</taxon>
        <taxon>Alveolata</taxon>
        <taxon>Apicomplexa</taxon>
        <taxon>Aconoidasida</taxon>
        <taxon>Piroplasmida</taxon>
        <taxon>Theileriidae</taxon>
        <taxon>Theileria</taxon>
    </lineage>
</organism>
<name>A0A3B0N1Y7_THEAN</name>